<evidence type="ECO:0000259" key="1">
    <source>
        <dbReference type="Pfam" id="PF13679"/>
    </source>
</evidence>
<dbReference type="Proteomes" id="UP000813824">
    <property type="component" value="Unassembled WGS sequence"/>
</dbReference>
<comment type="caution">
    <text evidence="2">The sequence shown here is derived from an EMBL/GenBank/DDBJ whole genome shotgun (WGS) entry which is preliminary data.</text>
</comment>
<name>A0A8K0UE92_9AGAR</name>
<keyword evidence="3" id="KW-1185">Reference proteome</keyword>
<evidence type="ECO:0000313" key="3">
    <source>
        <dbReference type="Proteomes" id="UP000813824"/>
    </source>
</evidence>
<organism evidence="2 3">
    <name type="scientific">Cristinia sonorae</name>
    <dbReference type="NCBI Taxonomy" id="1940300"/>
    <lineage>
        <taxon>Eukaryota</taxon>
        <taxon>Fungi</taxon>
        <taxon>Dikarya</taxon>
        <taxon>Basidiomycota</taxon>
        <taxon>Agaricomycotina</taxon>
        <taxon>Agaricomycetes</taxon>
        <taxon>Agaricomycetidae</taxon>
        <taxon>Agaricales</taxon>
        <taxon>Pleurotineae</taxon>
        <taxon>Stephanosporaceae</taxon>
        <taxon>Cristinia</taxon>
    </lineage>
</organism>
<dbReference type="InterPro" id="IPR025714">
    <property type="entry name" value="Methyltranfer_dom"/>
</dbReference>
<dbReference type="PANTHER" id="PTHR12496:SF0">
    <property type="entry name" value="METHYLTRANSFERASE DOMAIN-CONTAINING PROTEIN"/>
    <property type="match status" value="1"/>
</dbReference>
<evidence type="ECO:0000313" key="2">
    <source>
        <dbReference type="EMBL" id="KAH8077029.1"/>
    </source>
</evidence>
<dbReference type="PANTHER" id="PTHR12496">
    <property type="entry name" value="CGI-41 METHYLTRANSFERASE"/>
    <property type="match status" value="1"/>
</dbReference>
<dbReference type="EMBL" id="JAEVFJ010000067">
    <property type="protein sequence ID" value="KAH8077029.1"/>
    <property type="molecule type" value="Genomic_DNA"/>
</dbReference>
<accession>A0A8K0UE92</accession>
<reference evidence="2" key="1">
    <citation type="journal article" date="2021" name="New Phytol.">
        <title>Evolutionary innovations through gain and loss of genes in the ectomycorrhizal Boletales.</title>
        <authorList>
            <person name="Wu G."/>
            <person name="Miyauchi S."/>
            <person name="Morin E."/>
            <person name="Kuo A."/>
            <person name="Drula E."/>
            <person name="Varga T."/>
            <person name="Kohler A."/>
            <person name="Feng B."/>
            <person name="Cao Y."/>
            <person name="Lipzen A."/>
            <person name="Daum C."/>
            <person name="Hundley H."/>
            <person name="Pangilinan J."/>
            <person name="Johnson J."/>
            <person name="Barry K."/>
            <person name="LaButti K."/>
            <person name="Ng V."/>
            <person name="Ahrendt S."/>
            <person name="Min B."/>
            <person name="Choi I.G."/>
            <person name="Park H."/>
            <person name="Plett J.M."/>
            <person name="Magnuson J."/>
            <person name="Spatafora J.W."/>
            <person name="Nagy L.G."/>
            <person name="Henrissat B."/>
            <person name="Grigoriev I.V."/>
            <person name="Yang Z.L."/>
            <person name="Xu J."/>
            <person name="Martin F.M."/>
        </authorList>
    </citation>
    <scope>NUCLEOTIDE SEQUENCE</scope>
    <source>
        <strain evidence="2">KKN 215</strain>
    </source>
</reference>
<sequence>MVDDGAGPPTIAQLVTFLKQDAISTYFTIHPNELSSPSFSPPSAWLPWWNWASSEDANGEPLWMLLWRYYTAPPYERAAQDFKAIPMSVRVMVDAARQLRLSRISRVEEKGKHNGNTNGMSPKKMHEVERMTDFVSEMLSGLSVDGLKRIQHVVDVGAGQVSAILTTYYLLRACEDSIAYLSRALRDQLRLSVLALDCSDVQTRGAAKKEQKKGHKSQDSEAVTSEGTLVYKTVNITSETLVRATTEWLERVTTSEGSGRNAEVPVLLVALHACGSLTLDILRAIIKQYRAATSAMDAWTPRGAVIVGCCYNMLHAEDRVLRTDASDGLILSANHLQLAAQTPDQWGTSTSKMSETKLAIRKVAWRALLEGLLAQRAQTIGKPPSALSDKKRLGRLNDSVYTNWDTFLVTAQQRLDASFVGLGTTERDSVLESRISMFHVLRCLLGPVVESFILLDRLEWLRNELHDTDLRVDLVNLFDQASGSGRNVAIVVKPAHSDCEE</sequence>
<dbReference type="OrthoDB" id="3014132at2759"/>
<proteinExistence type="predicted"/>
<protein>
    <recommendedName>
        <fullName evidence="1">Methyltransferase domain-containing protein</fullName>
    </recommendedName>
</protein>
<feature type="domain" description="Methyltransferase" evidence="1">
    <location>
        <begin position="123"/>
        <end position="316"/>
    </location>
</feature>
<dbReference type="Pfam" id="PF13679">
    <property type="entry name" value="Methyltransf_32"/>
    <property type="match status" value="1"/>
</dbReference>
<gene>
    <name evidence="2" type="ORF">BXZ70DRAFT_1002943</name>
</gene>
<dbReference type="AlphaFoldDB" id="A0A8K0UE92"/>
<dbReference type="InterPro" id="IPR052220">
    <property type="entry name" value="METTL25"/>
</dbReference>